<protein>
    <submittedName>
        <fullName evidence="2">CRISPR-associated protein Cas7/Csd2, subtype I-C/DVULG</fullName>
    </submittedName>
</protein>
<dbReference type="GO" id="GO:0043571">
    <property type="term" value="P:maintenance of CRISPR repeat elements"/>
    <property type="evidence" value="ECO:0007669"/>
    <property type="project" value="InterPro"/>
</dbReference>
<dbReference type="OrthoDB" id="9776792at2"/>
<dbReference type="InterPro" id="IPR006482">
    <property type="entry name" value="Cas7_Csh2/Csh2"/>
</dbReference>
<keyword evidence="3" id="KW-1185">Reference proteome</keyword>
<dbReference type="HOGENOM" id="CLU_071770_2_0_0"/>
<dbReference type="InterPro" id="IPR013418">
    <property type="entry name" value="CRISPR-assoc_prot_Cas7/Csd2"/>
</dbReference>
<feature type="compositionally biased region" description="Basic and acidic residues" evidence="1">
    <location>
        <begin position="90"/>
        <end position="109"/>
    </location>
</feature>
<organism evidence="2 3">
    <name type="scientific">Jonquetella anthropi DSM 22815</name>
    <dbReference type="NCBI Taxonomy" id="885272"/>
    <lineage>
        <taxon>Bacteria</taxon>
        <taxon>Thermotogati</taxon>
        <taxon>Synergistota</taxon>
        <taxon>Synergistia</taxon>
        <taxon>Synergistales</taxon>
        <taxon>Dethiosulfovibrionaceae</taxon>
        <taxon>Jonquetella</taxon>
    </lineage>
</organism>
<dbReference type="NCBIfam" id="TIGR02589">
    <property type="entry name" value="cas_Csd2"/>
    <property type="match status" value="1"/>
</dbReference>
<evidence type="ECO:0000256" key="1">
    <source>
        <dbReference type="SAM" id="MobiDB-lite"/>
    </source>
</evidence>
<gene>
    <name evidence="2" type="ORF">JonanDRAFT_1374</name>
</gene>
<proteinExistence type="predicted"/>
<dbReference type="NCBIfam" id="TIGR01595">
    <property type="entry name" value="cas_CT1132"/>
    <property type="match status" value="1"/>
</dbReference>
<evidence type="ECO:0000313" key="3">
    <source>
        <dbReference type="Proteomes" id="UP000003806"/>
    </source>
</evidence>
<dbReference type="Pfam" id="PF05107">
    <property type="entry name" value="Cas_Cas7"/>
    <property type="match status" value="1"/>
</dbReference>
<dbReference type="RefSeq" id="WP_008519400.1">
    <property type="nucleotide sequence ID" value="NZ_CM001376.1"/>
</dbReference>
<dbReference type="eggNOG" id="COG3649">
    <property type="taxonomic scope" value="Bacteria"/>
</dbReference>
<dbReference type="AlphaFoldDB" id="H0UMN5"/>
<dbReference type="EMBL" id="CM001376">
    <property type="protein sequence ID" value="EHM13738.1"/>
    <property type="molecule type" value="Genomic_DNA"/>
</dbReference>
<sequence length="302" mass="33668">MTTLTNRYDFAFYFDVQDGNPNGDPDMDNQPRIDLETGHGLVSDVCLKRKVRNYIMMACRTPEGQPKEGYEVFIKEKAVLNTMIGQAWDDAEKKSSGENKKDGKKDKNPQVEMAAQQLMCARFYDVRAFGAVMSTGSSDSGGKKTAGQVRGPIQLTFARSQLPIVVAEHCITRMAVTNEKNAEKERTMGRKFTVPYALYCAHGFVSPFLAQQTGFSEEDMEIFWDALLNMFEIDRSAARGLMTARRLVIFKHSSALGSAPAADLFEKIAVAVSDGVTPRSFGDYRLTLDGQELTERKKIVLI</sequence>
<reference evidence="2 3" key="1">
    <citation type="submission" date="2011-11" db="EMBL/GenBank/DDBJ databases">
        <title>The Noncontiguous Finished genome of Jonquetella anthropi DSM 22815.</title>
        <authorList>
            <consortium name="US DOE Joint Genome Institute (JGI-PGF)"/>
            <person name="Lucas S."/>
            <person name="Copeland A."/>
            <person name="Lapidus A."/>
            <person name="Glavina del Rio T."/>
            <person name="Dalin E."/>
            <person name="Tice H."/>
            <person name="Bruce D."/>
            <person name="Goodwin L."/>
            <person name="Pitluck S."/>
            <person name="Peters L."/>
            <person name="Mikhailova N."/>
            <person name="Held B."/>
            <person name="Kyrpides N."/>
            <person name="Mavromatis K."/>
            <person name="Ivanova N."/>
            <person name="Markowitz V."/>
            <person name="Cheng J.-F."/>
            <person name="Hugenholtz P."/>
            <person name="Woyke T."/>
            <person name="Wu D."/>
            <person name="Gronow S."/>
            <person name="Wellnitz S."/>
            <person name="Brambilla E."/>
            <person name="Klenk H.-P."/>
            <person name="Eisen J.A."/>
        </authorList>
    </citation>
    <scope>NUCLEOTIDE SEQUENCE [LARGE SCALE GENOMIC DNA]</scope>
    <source>
        <strain evidence="2 3">DSM 22815</strain>
    </source>
</reference>
<dbReference type="Proteomes" id="UP000003806">
    <property type="component" value="Chromosome"/>
</dbReference>
<dbReference type="STRING" id="885272.JonanDRAFT_1374"/>
<name>H0UMN5_9BACT</name>
<feature type="region of interest" description="Disordered" evidence="1">
    <location>
        <begin position="89"/>
        <end position="109"/>
    </location>
</feature>
<accession>H0UMN5</accession>
<evidence type="ECO:0000313" key="2">
    <source>
        <dbReference type="EMBL" id="EHM13738.1"/>
    </source>
</evidence>